<evidence type="ECO:0000313" key="4">
    <source>
        <dbReference type="Proteomes" id="UP000008810"/>
    </source>
</evidence>
<reference evidence="2 3" key="1">
    <citation type="journal article" date="2010" name="Nature">
        <title>Genome sequencing and analysis of the model grass Brachypodium distachyon.</title>
        <authorList>
            <consortium name="International Brachypodium Initiative"/>
        </authorList>
    </citation>
    <scope>NUCLEOTIDE SEQUENCE [LARGE SCALE GENOMIC DNA]</scope>
    <source>
        <strain evidence="2">Bd21</strain>
        <strain evidence="3">cv. Bd21</strain>
    </source>
</reference>
<dbReference type="ExpressionAtlas" id="A0A0Q3EUH0">
    <property type="expression patterns" value="baseline"/>
</dbReference>
<organism evidence="2">
    <name type="scientific">Brachypodium distachyon</name>
    <name type="common">Purple false brome</name>
    <name type="synonym">Trachynia distachya</name>
    <dbReference type="NCBI Taxonomy" id="15368"/>
    <lineage>
        <taxon>Eukaryota</taxon>
        <taxon>Viridiplantae</taxon>
        <taxon>Streptophyta</taxon>
        <taxon>Embryophyta</taxon>
        <taxon>Tracheophyta</taxon>
        <taxon>Spermatophyta</taxon>
        <taxon>Magnoliopsida</taxon>
        <taxon>Liliopsida</taxon>
        <taxon>Poales</taxon>
        <taxon>Poaceae</taxon>
        <taxon>BOP clade</taxon>
        <taxon>Pooideae</taxon>
        <taxon>Stipodae</taxon>
        <taxon>Brachypodieae</taxon>
        <taxon>Brachypodium</taxon>
    </lineage>
</organism>
<evidence type="ECO:0000313" key="3">
    <source>
        <dbReference type="EnsemblPlants" id="KQJ89916"/>
    </source>
</evidence>
<protein>
    <recommendedName>
        <fullName evidence="1">SAWADEE domain-containing protein</fullName>
    </recommendedName>
</protein>
<dbReference type="Proteomes" id="UP000008810">
    <property type="component" value="Chromosome 4"/>
</dbReference>
<accession>A0A0Q3EUH0</accession>
<keyword evidence="4" id="KW-1185">Reference proteome</keyword>
<dbReference type="PANTHER" id="PTHR33827:SF3">
    <property type="entry name" value="OS09G0346900 PROTEIN"/>
    <property type="match status" value="1"/>
</dbReference>
<dbReference type="EMBL" id="CM000883">
    <property type="protein sequence ID" value="KQJ89916.1"/>
    <property type="molecule type" value="Genomic_DNA"/>
</dbReference>
<dbReference type="EnsemblPlants" id="KQJ89916">
    <property type="protein sequence ID" value="KQJ89916"/>
    <property type="gene ID" value="BRADI_4g28440v3"/>
</dbReference>
<sequence>MERRSRIRFSPSEIARMEKLVSNRKERVFDENFCRKLAEEFNRSAARVGSRALQPTQFPASTTKPTCLLTISEEEKTLASEADAFVSEIKTPVSEGKVLGLDTSISNNEDALSMDLPKDTTDKVPELENLQFEARSSKDFAWYDIDNFMAHRTTSSGEVEVYVRFAGFGAEEDEWVNVRKSIRQQSIPLESSECRNIATGDLVLCFKESNDDALHFDGHVLDIQRKQHDIRGCRCVFLVEYDHDGSQERVNLKRLSRRPKYL</sequence>
<dbReference type="Gene3D" id="2.40.50.40">
    <property type="match status" value="1"/>
</dbReference>
<dbReference type="Pfam" id="PF16719">
    <property type="entry name" value="SAWADEE"/>
    <property type="match status" value="1"/>
</dbReference>
<evidence type="ECO:0000259" key="1">
    <source>
        <dbReference type="Pfam" id="PF16719"/>
    </source>
</evidence>
<dbReference type="PANTHER" id="PTHR33827">
    <property type="entry name" value="PROTEIN SAWADEE HOMEODOMAIN HOMOLOG 2"/>
    <property type="match status" value="1"/>
</dbReference>
<dbReference type="AlphaFoldDB" id="A0A0Q3EUH0"/>
<reference evidence="3" key="3">
    <citation type="submission" date="2018-08" db="UniProtKB">
        <authorList>
            <consortium name="EnsemblPlants"/>
        </authorList>
    </citation>
    <scope>IDENTIFICATION</scope>
    <source>
        <strain evidence="3">cv. Bd21</strain>
    </source>
</reference>
<dbReference type="GO" id="GO:0003682">
    <property type="term" value="F:chromatin binding"/>
    <property type="evidence" value="ECO:0007669"/>
    <property type="project" value="InterPro"/>
</dbReference>
<dbReference type="InterPro" id="IPR032001">
    <property type="entry name" value="SAWADEE_dom"/>
</dbReference>
<dbReference type="Gramene" id="KQJ89916">
    <property type="protein sequence ID" value="KQJ89916"/>
    <property type="gene ID" value="BRADI_4g28440v3"/>
</dbReference>
<evidence type="ECO:0000313" key="2">
    <source>
        <dbReference type="EMBL" id="KQJ89916.1"/>
    </source>
</evidence>
<dbReference type="OrthoDB" id="1885884at2759"/>
<name>A0A0Q3EUH0_BRADI</name>
<feature type="domain" description="SAWADEE" evidence="1">
    <location>
        <begin position="129"/>
        <end position="255"/>
    </location>
</feature>
<dbReference type="InterPro" id="IPR039276">
    <property type="entry name" value="SHH1/2"/>
</dbReference>
<proteinExistence type="predicted"/>
<gene>
    <name evidence="3" type="primary">LOC100829241</name>
    <name evidence="2" type="ORF">BRADI_4g28440v3</name>
</gene>
<reference evidence="2" key="2">
    <citation type="submission" date="2017-06" db="EMBL/GenBank/DDBJ databases">
        <title>WGS assembly of Brachypodium distachyon.</title>
        <authorList>
            <consortium name="The International Brachypodium Initiative"/>
            <person name="Lucas S."/>
            <person name="Harmon-Smith M."/>
            <person name="Lail K."/>
            <person name="Tice H."/>
            <person name="Grimwood J."/>
            <person name="Bruce D."/>
            <person name="Barry K."/>
            <person name="Shu S."/>
            <person name="Lindquist E."/>
            <person name="Wang M."/>
            <person name="Pitluck S."/>
            <person name="Vogel J.P."/>
            <person name="Garvin D.F."/>
            <person name="Mockler T.C."/>
            <person name="Schmutz J."/>
            <person name="Rokhsar D."/>
            <person name="Bevan M.W."/>
        </authorList>
    </citation>
    <scope>NUCLEOTIDE SEQUENCE</scope>
    <source>
        <strain evidence="2">Bd21</strain>
    </source>
</reference>
<dbReference type="Gene3D" id="2.30.30.140">
    <property type="match status" value="1"/>
</dbReference>